<dbReference type="Proteomes" id="UP000279194">
    <property type="component" value="Unassembled WGS sequence"/>
</dbReference>
<reference evidence="2 3" key="1">
    <citation type="submission" date="2018-10" db="EMBL/GenBank/DDBJ databases">
        <title>Streptococcus hillyeri sp. nov., isolated from equine tracheal sample.</title>
        <authorList>
            <person name="Macfadyen A.C."/>
            <person name="Waller A."/>
            <person name="Paterson G.K."/>
        </authorList>
    </citation>
    <scope>NUCLEOTIDE SEQUENCE [LARGE SCALE GENOMIC DNA]</scope>
    <source>
        <strain evidence="2 3">28462</strain>
    </source>
</reference>
<feature type="transmembrane region" description="Helical" evidence="1">
    <location>
        <begin position="158"/>
        <end position="175"/>
    </location>
</feature>
<dbReference type="PANTHER" id="PTHR40078">
    <property type="entry name" value="INTEGRAL MEMBRANE PROTEIN-RELATED"/>
    <property type="match status" value="1"/>
</dbReference>
<keyword evidence="1" id="KW-0472">Membrane</keyword>
<dbReference type="EMBL" id="RCVM01000002">
    <property type="protein sequence ID" value="RLY04711.1"/>
    <property type="molecule type" value="Genomic_DNA"/>
</dbReference>
<feature type="transmembrane region" description="Helical" evidence="1">
    <location>
        <begin position="7"/>
        <end position="28"/>
    </location>
</feature>
<dbReference type="OrthoDB" id="307317at2"/>
<name>A0A3L9DTR6_9STRE</name>
<keyword evidence="1" id="KW-1133">Transmembrane helix</keyword>
<evidence type="ECO:0000313" key="2">
    <source>
        <dbReference type="EMBL" id="RLY04711.1"/>
    </source>
</evidence>
<feature type="transmembrane region" description="Helical" evidence="1">
    <location>
        <begin position="40"/>
        <end position="66"/>
    </location>
</feature>
<dbReference type="PANTHER" id="PTHR40078:SF1">
    <property type="entry name" value="INTEGRAL MEMBRANE PROTEIN"/>
    <property type="match status" value="1"/>
</dbReference>
<dbReference type="InterPro" id="IPR038750">
    <property type="entry name" value="YczE/YyaS-like"/>
</dbReference>
<accession>A0A3L9DTR6</accession>
<organism evidence="2 3">
    <name type="scientific">Streptococcus hillyeri</name>
    <dbReference type="NCBI Taxonomy" id="2282420"/>
    <lineage>
        <taxon>Bacteria</taxon>
        <taxon>Bacillati</taxon>
        <taxon>Bacillota</taxon>
        <taxon>Bacilli</taxon>
        <taxon>Lactobacillales</taxon>
        <taxon>Streptococcaceae</taxon>
        <taxon>Streptococcus</taxon>
    </lineage>
</organism>
<proteinExistence type="predicted"/>
<sequence>MDKRINWAQCAVYLLGVIILAAGITLNTKSLLGVSPVTTLPYIATVLSGISLGTTSFISYCVMLLLQAILLGKTFRPIQLLQLIASVLTSYFIEVFDGLMPAAEGVVLQGIFLLLAVVLIAIGASLMIAMQLIPNPADALADVIGLVAKRGFGYGKNLLDAIHIVLALVIGFLAGQPLLGIGVGTIISMVLTGRAIALVHPYSEALFKRIQEK</sequence>
<comment type="caution">
    <text evidence="2">The sequence shown here is derived from an EMBL/GenBank/DDBJ whole genome shotgun (WGS) entry which is preliminary data.</text>
</comment>
<dbReference type="AlphaFoldDB" id="A0A3L9DTR6"/>
<evidence type="ECO:0000256" key="1">
    <source>
        <dbReference type="SAM" id="Phobius"/>
    </source>
</evidence>
<evidence type="ECO:0008006" key="4">
    <source>
        <dbReference type="Google" id="ProtNLM"/>
    </source>
</evidence>
<dbReference type="Pfam" id="PF19700">
    <property type="entry name" value="DUF6198"/>
    <property type="match status" value="1"/>
</dbReference>
<gene>
    <name evidence="2" type="ORF">EAF07_01595</name>
</gene>
<keyword evidence="3" id="KW-1185">Reference proteome</keyword>
<protein>
    <recommendedName>
        <fullName evidence="4">YitT family protein</fullName>
    </recommendedName>
</protein>
<keyword evidence="1" id="KW-0812">Transmembrane</keyword>
<evidence type="ECO:0000313" key="3">
    <source>
        <dbReference type="Proteomes" id="UP000279194"/>
    </source>
</evidence>
<dbReference type="RefSeq" id="WP_121834553.1">
    <property type="nucleotide sequence ID" value="NZ_CP163513.1"/>
</dbReference>
<feature type="transmembrane region" description="Helical" evidence="1">
    <location>
        <begin position="106"/>
        <end position="129"/>
    </location>
</feature>